<evidence type="ECO:0000313" key="3">
    <source>
        <dbReference type="EMBL" id="QKS59106.1"/>
    </source>
</evidence>
<accession>A0A2V4VNA6</accession>
<dbReference type="Gene3D" id="1.20.1420.60">
    <property type="match status" value="1"/>
</dbReference>
<dbReference type="RefSeq" id="WP_167433752.1">
    <property type="nucleotide sequence ID" value="NZ_CP054614.1"/>
</dbReference>
<reference evidence="3 5" key="2">
    <citation type="submission" date="2020-06" db="EMBL/GenBank/DDBJ databases">
        <title>Complete genome of Paenibacillus barcinonensis KACC11450.</title>
        <authorList>
            <person name="Kim M."/>
            <person name="Park Y.-J."/>
            <person name="Shin J.-H."/>
        </authorList>
    </citation>
    <scope>NUCLEOTIDE SEQUENCE [LARGE SCALE GENOMIC DNA]</scope>
    <source>
        <strain evidence="3 5">KACC11450</strain>
    </source>
</reference>
<evidence type="ECO:0000313" key="4">
    <source>
        <dbReference type="Proteomes" id="UP000247790"/>
    </source>
</evidence>
<dbReference type="Proteomes" id="UP000247790">
    <property type="component" value="Unassembled WGS sequence"/>
</dbReference>
<dbReference type="Proteomes" id="UP000509327">
    <property type="component" value="Chromosome"/>
</dbReference>
<dbReference type="AlphaFoldDB" id="A0A2V4VNA6"/>
<dbReference type="Pfam" id="PF14300">
    <property type="entry name" value="DMP19"/>
    <property type="match status" value="1"/>
</dbReference>
<sequence length="188" mass="21530">MNKLQEELAELLPLAQVEEMSGEEIVGGIAMDMYRAEFAVIRERCSELPEVVRDIMLIIDLDTELSMNGLTGYLENASGQYLGQTIEALVRIGDETDAAILQKVQQLLWEHHVTVEQLRANVESLSEHDITTSLQTHGAHIHEVLQQVQQEADSLSFQTDNEESFDLLYQYVDEHKDRLRQQLKQFFT</sequence>
<proteinExistence type="predicted"/>
<dbReference type="EMBL" id="CP054614">
    <property type="protein sequence ID" value="QKS59106.1"/>
    <property type="molecule type" value="Genomic_DNA"/>
</dbReference>
<dbReference type="EMBL" id="QJSW01000011">
    <property type="protein sequence ID" value="PYE47784.1"/>
    <property type="molecule type" value="Genomic_DNA"/>
</dbReference>
<evidence type="ECO:0000313" key="5">
    <source>
        <dbReference type="Proteomes" id="UP000509327"/>
    </source>
</evidence>
<evidence type="ECO:0000313" key="2">
    <source>
        <dbReference type="EMBL" id="PYE47784.1"/>
    </source>
</evidence>
<name>A0A2V4VNA6_PAEBA</name>
<reference evidence="2 4" key="1">
    <citation type="submission" date="2018-06" db="EMBL/GenBank/DDBJ databases">
        <title>Genomic Encyclopedia of Type Strains, Phase III (KMG-III): the genomes of soil and plant-associated and newly described type strains.</title>
        <authorList>
            <person name="Whitman W."/>
        </authorList>
    </citation>
    <scope>NUCLEOTIDE SEQUENCE [LARGE SCALE GENOMIC DNA]</scope>
    <source>
        <strain evidence="2 4">CECT 7022</strain>
    </source>
</reference>
<keyword evidence="5" id="KW-1185">Reference proteome</keyword>
<protein>
    <submittedName>
        <fullName evidence="3">DUF4375 domain-containing protein</fullName>
    </submittedName>
    <submittedName>
        <fullName evidence="2">Uncharacterized protein DUF4375</fullName>
    </submittedName>
</protein>
<organism evidence="2 4">
    <name type="scientific">Paenibacillus barcinonensis</name>
    <dbReference type="NCBI Taxonomy" id="198119"/>
    <lineage>
        <taxon>Bacteria</taxon>
        <taxon>Bacillati</taxon>
        <taxon>Bacillota</taxon>
        <taxon>Bacilli</taxon>
        <taxon>Bacillales</taxon>
        <taxon>Paenibacillaceae</taxon>
        <taxon>Paenibacillus</taxon>
    </lineage>
</organism>
<gene>
    <name evidence="2" type="ORF">DFQ00_11183</name>
    <name evidence="3" type="ORF">HUB98_24820</name>
</gene>
<evidence type="ECO:0000259" key="1">
    <source>
        <dbReference type="Pfam" id="PF14300"/>
    </source>
</evidence>
<dbReference type="InterPro" id="IPR025402">
    <property type="entry name" value="DMP19_C"/>
</dbReference>
<feature type="domain" description="DNA mimic protein DMP19 C-terminal" evidence="1">
    <location>
        <begin position="46"/>
        <end position="175"/>
    </location>
</feature>